<feature type="compositionally biased region" description="Low complexity" evidence="1">
    <location>
        <begin position="417"/>
        <end position="441"/>
    </location>
</feature>
<gene>
    <name evidence="2" type="ORF">E1218_34485</name>
</gene>
<proteinExistence type="predicted"/>
<dbReference type="Proteomes" id="UP000295172">
    <property type="component" value="Unassembled WGS sequence"/>
</dbReference>
<reference evidence="2 3" key="1">
    <citation type="submission" date="2019-02" db="EMBL/GenBank/DDBJ databases">
        <title>Draft genome sequences of novel Actinobacteria.</title>
        <authorList>
            <person name="Sahin N."/>
            <person name="Ay H."/>
            <person name="Saygin H."/>
        </authorList>
    </citation>
    <scope>NUCLEOTIDE SEQUENCE [LARGE SCALE GENOMIC DNA]</scope>
    <source>
        <strain evidence="2 3">16K104</strain>
    </source>
</reference>
<organism evidence="2 3">
    <name type="scientific">Kribbella turkmenica</name>
    <dbReference type="NCBI Taxonomy" id="2530375"/>
    <lineage>
        <taxon>Bacteria</taxon>
        <taxon>Bacillati</taxon>
        <taxon>Actinomycetota</taxon>
        <taxon>Actinomycetes</taxon>
        <taxon>Propionibacteriales</taxon>
        <taxon>Kribbellaceae</taxon>
        <taxon>Kribbella</taxon>
    </lineage>
</organism>
<feature type="compositionally biased region" description="Low complexity" evidence="1">
    <location>
        <begin position="35"/>
        <end position="44"/>
    </location>
</feature>
<feature type="region of interest" description="Disordered" evidence="1">
    <location>
        <begin position="23"/>
        <end position="54"/>
    </location>
</feature>
<dbReference type="RefSeq" id="WP_132327239.1">
    <property type="nucleotide sequence ID" value="NZ_SMKR01000266.1"/>
</dbReference>
<evidence type="ECO:0000313" key="3">
    <source>
        <dbReference type="Proteomes" id="UP000295172"/>
    </source>
</evidence>
<comment type="caution">
    <text evidence="2">The sequence shown here is derived from an EMBL/GenBank/DDBJ whole genome shotgun (WGS) entry which is preliminary data.</text>
</comment>
<dbReference type="SUPFAM" id="SSF69304">
    <property type="entry name" value="Tricorn protease N-terminal domain"/>
    <property type="match status" value="1"/>
</dbReference>
<keyword evidence="3" id="KW-1185">Reference proteome</keyword>
<dbReference type="EMBL" id="SMKR01000266">
    <property type="protein sequence ID" value="TDD13475.1"/>
    <property type="molecule type" value="Genomic_DNA"/>
</dbReference>
<dbReference type="OrthoDB" id="3394166at2"/>
<accession>A0A4R4WDL1</accession>
<feature type="region of interest" description="Disordered" evidence="1">
    <location>
        <begin position="404"/>
        <end position="449"/>
    </location>
</feature>
<protein>
    <submittedName>
        <fullName evidence="2">Uncharacterized protein</fullName>
    </submittedName>
</protein>
<evidence type="ECO:0000256" key="1">
    <source>
        <dbReference type="SAM" id="MobiDB-lite"/>
    </source>
</evidence>
<name>A0A4R4WDL1_9ACTN</name>
<evidence type="ECO:0000313" key="2">
    <source>
        <dbReference type="EMBL" id="TDD13475.1"/>
    </source>
</evidence>
<dbReference type="AlphaFoldDB" id="A0A4R4WDL1"/>
<sequence length="484" mass="48532">MAVAVATATATATAAVVLLAGCGGSDDQSSDSKPDSAGASSATTPSPPPIASFDPPKAFAAASAFALEGQKGVGTGMVGRSTLVASLTGVTGRDIAAQKEPWMVPAAEATTTETVALTRPVGVQLDGKDVVAIAYVQNDKGNGTQKAKGQVLFQWIDSADGKKVAEVVTDLTAALGPGEGVDDVVGQAYDAATGQVAIGLKPAGQAGRQKVGATFTVYADPTTQKSTVIPSFDVAGVLNGVVAGANGGNAQGQGEATILVADAATGKITKRTPTNQAVLHVAGHGSKRAYLSGTTRKSDADNNNTVYAVDIPTGAVVPIKGLVQDGTMNFGCLGDEATAVVCTARAADGNHEIIGIDDTTGKKAWGYTEKASNRVVPSVTAAFHGIIYAQTEAQPVLMDAATGEDVKVSTPAPPESASPTDGGTPGSSQSSDPSSQTNSPANANGSVMSLYDGKLRSPHAVTEYGGVYVQGNYKRALIALSPTA</sequence>